<proteinExistence type="predicted"/>
<evidence type="ECO:0000313" key="1">
    <source>
        <dbReference type="EMBL" id="SVC44592.1"/>
    </source>
</evidence>
<reference evidence="1" key="1">
    <citation type="submission" date="2018-05" db="EMBL/GenBank/DDBJ databases">
        <authorList>
            <person name="Lanie J.A."/>
            <person name="Ng W.-L."/>
            <person name="Kazmierczak K.M."/>
            <person name="Andrzejewski T.M."/>
            <person name="Davidsen T.M."/>
            <person name="Wayne K.J."/>
            <person name="Tettelin H."/>
            <person name="Glass J.I."/>
            <person name="Rusch D."/>
            <person name="Podicherti R."/>
            <person name="Tsui H.-C.T."/>
            <person name="Winkler M.E."/>
        </authorList>
    </citation>
    <scope>NUCLEOTIDE SEQUENCE</scope>
</reference>
<dbReference type="EMBL" id="UINC01091657">
    <property type="protein sequence ID" value="SVC44592.1"/>
    <property type="molecule type" value="Genomic_DNA"/>
</dbReference>
<organism evidence="1">
    <name type="scientific">marine metagenome</name>
    <dbReference type="NCBI Taxonomy" id="408172"/>
    <lineage>
        <taxon>unclassified sequences</taxon>
        <taxon>metagenomes</taxon>
        <taxon>ecological metagenomes</taxon>
    </lineage>
</organism>
<gene>
    <name evidence="1" type="ORF">METZ01_LOCUS297446</name>
</gene>
<name>A0A382MAZ9_9ZZZZ</name>
<protein>
    <submittedName>
        <fullName evidence="1">Uncharacterized protein</fullName>
    </submittedName>
</protein>
<dbReference type="AlphaFoldDB" id="A0A382MAZ9"/>
<sequence length="26" mass="3090">MQEKDYSIESNINPSLELNQWPTLCH</sequence>
<accession>A0A382MAZ9</accession>